<keyword evidence="3" id="KW-1185">Reference proteome</keyword>
<dbReference type="InterPro" id="IPR013658">
    <property type="entry name" value="SGL"/>
</dbReference>
<name>A0A7R7VWJ4_ASPCH</name>
<dbReference type="SUPFAM" id="SSF63829">
    <property type="entry name" value="Calcium-dependent phosphotriesterase"/>
    <property type="match status" value="1"/>
</dbReference>
<dbReference type="RefSeq" id="XP_043140599.1">
    <property type="nucleotide sequence ID" value="XM_043283307.1"/>
</dbReference>
<dbReference type="InterPro" id="IPR011042">
    <property type="entry name" value="6-blade_b-propeller_TolB-like"/>
</dbReference>
<dbReference type="Proteomes" id="UP000637239">
    <property type="component" value="Chromosome 7"/>
</dbReference>
<gene>
    <name evidence="2" type="ORF">ACHE_70920S</name>
</gene>
<reference evidence="2" key="2">
    <citation type="submission" date="2021-02" db="EMBL/GenBank/DDBJ databases">
        <title>Aspergillus chevalieri M1 genome sequence.</title>
        <authorList>
            <person name="Kadooka C."/>
            <person name="Mori K."/>
            <person name="Futagami T."/>
        </authorList>
    </citation>
    <scope>NUCLEOTIDE SEQUENCE</scope>
    <source>
        <strain evidence="2">M1</strain>
    </source>
</reference>
<dbReference type="GeneID" id="66986435"/>
<dbReference type="PANTHER" id="PTHR47572:SF5">
    <property type="entry name" value="BLR2277 PROTEIN"/>
    <property type="match status" value="1"/>
</dbReference>
<dbReference type="PANTHER" id="PTHR47572">
    <property type="entry name" value="LIPOPROTEIN-RELATED"/>
    <property type="match status" value="1"/>
</dbReference>
<dbReference type="EMBL" id="AP024422">
    <property type="protein sequence ID" value="BCR92077.1"/>
    <property type="molecule type" value="Genomic_DNA"/>
</dbReference>
<evidence type="ECO:0000313" key="3">
    <source>
        <dbReference type="Proteomes" id="UP000637239"/>
    </source>
</evidence>
<dbReference type="Gene3D" id="2.120.10.30">
    <property type="entry name" value="TolB, C-terminal domain"/>
    <property type="match status" value="1"/>
</dbReference>
<proteinExistence type="predicted"/>
<sequence length="173" mass="19319">MTSLFAVKHSTHNMASSEYANIAAERWTSLPAQFRRPETSGHSQNQKRGRPLDSFLEGPVYVSTVALLFVTDIPYGRIFSINPVKAECSLVIEYDGEPNGTAWIPISRTIVIADFKHGILSLDPETRELKTLASSYHGERPKGPNDLVFSDHDTILFTDQGMTDLYDPTGRVY</sequence>
<accession>A0A7R7VWJ4</accession>
<dbReference type="KEGG" id="ache:ACHE_70920S"/>
<organism evidence="2 3">
    <name type="scientific">Aspergillus chevalieri</name>
    <name type="common">Eurotium chevalieri</name>
    <dbReference type="NCBI Taxonomy" id="182096"/>
    <lineage>
        <taxon>Eukaryota</taxon>
        <taxon>Fungi</taxon>
        <taxon>Dikarya</taxon>
        <taxon>Ascomycota</taxon>
        <taxon>Pezizomycotina</taxon>
        <taxon>Eurotiomycetes</taxon>
        <taxon>Eurotiomycetidae</taxon>
        <taxon>Eurotiales</taxon>
        <taxon>Aspergillaceae</taxon>
        <taxon>Aspergillus</taxon>
        <taxon>Aspergillus subgen. Aspergillus</taxon>
    </lineage>
</organism>
<protein>
    <recommendedName>
        <fullName evidence="1">SMP-30/Gluconolactonase/LRE-like region domain-containing protein</fullName>
    </recommendedName>
</protein>
<evidence type="ECO:0000259" key="1">
    <source>
        <dbReference type="Pfam" id="PF08450"/>
    </source>
</evidence>
<dbReference type="Pfam" id="PF08450">
    <property type="entry name" value="SGL"/>
    <property type="match status" value="1"/>
</dbReference>
<reference evidence="2" key="1">
    <citation type="submission" date="2021-01" db="EMBL/GenBank/DDBJ databases">
        <authorList>
            <consortium name="Aspergillus chevalieri M1 genome sequencing consortium"/>
            <person name="Kazuki M."/>
            <person name="Futagami T."/>
        </authorList>
    </citation>
    <scope>NUCLEOTIDE SEQUENCE</scope>
    <source>
        <strain evidence="2">M1</strain>
    </source>
</reference>
<feature type="domain" description="SMP-30/Gluconolactonase/LRE-like region" evidence="1">
    <location>
        <begin position="57"/>
        <end position="167"/>
    </location>
</feature>
<dbReference type="InterPro" id="IPR051262">
    <property type="entry name" value="SMP-30/CGR1_Lactonase"/>
</dbReference>
<evidence type="ECO:0000313" key="2">
    <source>
        <dbReference type="EMBL" id="BCR92077.1"/>
    </source>
</evidence>
<dbReference type="AlphaFoldDB" id="A0A7R7VWJ4"/>